<evidence type="ECO:0000256" key="3">
    <source>
        <dbReference type="SAM" id="SignalP"/>
    </source>
</evidence>
<sequence length="447" mass="49223">MSKVLSIKMISFCCLASACFSLNVQAQTPATSFKFDFGDGQPAKGYTAVGANTAFTDATGYGFDFGAKVNSVTRDAKKGVVGSYITSDKPFNFSVDVPEGNYKVTLTLGDIKGTSLTTVRAESRRLMLEKVATQSGETKKVSFIVNIRKPQISTGGEVRRNPREMGKYDWDDKLTLEFNDSQPCIDAVEIEKVDDQITVYLAGNSTVVDQDDEPWCAWGQMIPRFFKPGVAIADHAESGLTLGSFIGSHRLDKVMSLIKPGDYLFIEFGHNDQKEKGPNDGAWKSYTERFKTFINAARDKKAIPVIVTSTSRRMFNDSGKVVNTLGDYPAAARKVGQEMNVPVIDINAMTAKFYEALGDEPSKKAFVWYPAGTFPGQKDELHDNTHFNSYGAYEIAKCIIEGIRQNHLGLEKFLVDTPPFDPSHPDPVDQFSLPSSAKWSVVKPLGN</sequence>
<dbReference type="CDD" id="cd01821">
    <property type="entry name" value="Rhamnogalacturan_acetylesterase_like"/>
    <property type="match status" value="1"/>
</dbReference>
<protein>
    <submittedName>
        <fullName evidence="6">Lysophospholipase L1-like esterase</fullName>
    </submittedName>
</protein>
<keyword evidence="2" id="KW-0378">Hydrolase</keyword>
<comment type="caution">
    <text evidence="6">The sequence shown here is derived from an EMBL/GenBank/DDBJ whole genome shotgun (WGS) entry which is preliminary data.</text>
</comment>
<proteinExistence type="inferred from homology"/>
<feature type="signal peptide" evidence="3">
    <location>
        <begin position="1"/>
        <end position="26"/>
    </location>
</feature>
<dbReference type="InterPro" id="IPR049033">
    <property type="entry name" value="AGA-YXIM_GBD"/>
</dbReference>
<evidence type="ECO:0000256" key="1">
    <source>
        <dbReference type="ARBA" id="ARBA00008668"/>
    </source>
</evidence>
<dbReference type="Proteomes" id="UP000244168">
    <property type="component" value="Unassembled WGS sequence"/>
</dbReference>
<evidence type="ECO:0000259" key="4">
    <source>
        <dbReference type="Pfam" id="PF13472"/>
    </source>
</evidence>
<gene>
    <name evidence="6" type="ORF">C8P68_103255</name>
</gene>
<keyword evidence="3" id="KW-0732">Signal</keyword>
<dbReference type="Pfam" id="PF21254">
    <property type="entry name" value="AGA-YXIM_GBD"/>
    <property type="match status" value="1"/>
</dbReference>
<dbReference type="InterPro" id="IPR008979">
    <property type="entry name" value="Galactose-bd-like_sf"/>
</dbReference>
<dbReference type="PROSITE" id="PS51257">
    <property type="entry name" value="PROKAR_LIPOPROTEIN"/>
    <property type="match status" value="1"/>
</dbReference>
<organism evidence="6 7">
    <name type="scientific">Mucilaginibacter yixingensis</name>
    <dbReference type="NCBI Taxonomy" id="1295612"/>
    <lineage>
        <taxon>Bacteria</taxon>
        <taxon>Pseudomonadati</taxon>
        <taxon>Bacteroidota</taxon>
        <taxon>Sphingobacteriia</taxon>
        <taxon>Sphingobacteriales</taxon>
        <taxon>Sphingobacteriaceae</taxon>
        <taxon>Mucilaginibacter</taxon>
    </lineage>
</organism>
<dbReference type="EMBL" id="QAOQ01000003">
    <property type="protein sequence ID" value="PTQ98095.1"/>
    <property type="molecule type" value="Genomic_DNA"/>
</dbReference>
<dbReference type="AlphaFoldDB" id="A0A2T5JB57"/>
<comment type="similarity">
    <text evidence="1">Belongs to the 'GDSL' lipolytic enzyme family.</text>
</comment>
<dbReference type="GO" id="GO:0016788">
    <property type="term" value="F:hydrolase activity, acting on ester bonds"/>
    <property type="evidence" value="ECO:0007669"/>
    <property type="project" value="UniProtKB-ARBA"/>
</dbReference>
<dbReference type="SUPFAM" id="SSF52266">
    <property type="entry name" value="SGNH hydrolase"/>
    <property type="match status" value="1"/>
</dbReference>
<dbReference type="Pfam" id="PF13472">
    <property type="entry name" value="Lipase_GDSL_2"/>
    <property type="match status" value="1"/>
</dbReference>
<reference evidence="6 7" key="1">
    <citation type="submission" date="2018-04" db="EMBL/GenBank/DDBJ databases">
        <title>Genomic Encyclopedia of Archaeal and Bacterial Type Strains, Phase II (KMG-II): from individual species to whole genera.</title>
        <authorList>
            <person name="Goeker M."/>
        </authorList>
    </citation>
    <scope>NUCLEOTIDE SEQUENCE [LARGE SCALE GENOMIC DNA]</scope>
    <source>
        <strain evidence="6 7">DSM 26809</strain>
    </source>
</reference>
<evidence type="ECO:0000313" key="7">
    <source>
        <dbReference type="Proteomes" id="UP000244168"/>
    </source>
</evidence>
<evidence type="ECO:0000259" key="5">
    <source>
        <dbReference type="Pfam" id="PF21254"/>
    </source>
</evidence>
<name>A0A2T5JB57_9SPHI</name>
<dbReference type="InterPro" id="IPR037459">
    <property type="entry name" value="RhgT-like"/>
</dbReference>
<feature type="domain" description="SGNH hydrolase-type esterase" evidence="4">
    <location>
        <begin position="203"/>
        <end position="391"/>
    </location>
</feature>
<keyword evidence="7" id="KW-1185">Reference proteome</keyword>
<dbReference type="RefSeq" id="WP_245917027.1">
    <property type="nucleotide sequence ID" value="NZ_QAOQ01000003.1"/>
</dbReference>
<dbReference type="Gene3D" id="2.60.120.430">
    <property type="entry name" value="Galactose-binding lectin"/>
    <property type="match status" value="1"/>
</dbReference>
<dbReference type="InterPro" id="IPR036514">
    <property type="entry name" value="SGNH_hydro_sf"/>
</dbReference>
<dbReference type="Gene3D" id="3.40.50.1110">
    <property type="entry name" value="SGNH hydrolase"/>
    <property type="match status" value="1"/>
</dbReference>
<dbReference type="SUPFAM" id="SSF49785">
    <property type="entry name" value="Galactose-binding domain-like"/>
    <property type="match status" value="1"/>
</dbReference>
<feature type="chain" id="PRO_5015688130" evidence="3">
    <location>
        <begin position="27"/>
        <end position="447"/>
    </location>
</feature>
<dbReference type="PANTHER" id="PTHR43695">
    <property type="entry name" value="PUTATIVE (AFU_ORTHOLOGUE AFUA_2G17250)-RELATED"/>
    <property type="match status" value="1"/>
</dbReference>
<dbReference type="InterPro" id="IPR013830">
    <property type="entry name" value="SGNH_hydro"/>
</dbReference>
<dbReference type="PANTHER" id="PTHR43695:SF1">
    <property type="entry name" value="RHAMNOGALACTURONAN ACETYLESTERASE"/>
    <property type="match status" value="1"/>
</dbReference>
<feature type="domain" description="Beta-agarase/YXIM esterase-like galactose-binding" evidence="5">
    <location>
        <begin position="33"/>
        <end position="123"/>
    </location>
</feature>
<evidence type="ECO:0000313" key="6">
    <source>
        <dbReference type="EMBL" id="PTQ98095.1"/>
    </source>
</evidence>
<evidence type="ECO:0000256" key="2">
    <source>
        <dbReference type="ARBA" id="ARBA00022801"/>
    </source>
</evidence>
<accession>A0A2T5JB57</accession>